<comment type="similarity">
    <text evidence="1">Belongs to the TPP enzyme family.</text>
</comment>
<feature type="domain" description="Thiamine pyrophosphate enzyme TPP-binding" evidence="4">
    <location>
        <begin position="374"/>
        <end position="510"/>
    </location>
</feature>
<organism evidence="6 7">
    <name type="scientific">Pseudooceanicola marinus</name>
    <dbReference type="NCBI Taxonomy" id="396013"/>
    <lineage>
        <taxon>Bacteria</taxon>
        <taxon>Pseudomonadati</taxon>
        <taxon>Pseudomonadota</taxon>
        <taxon>Alphaproteobacteria</taxon>
        <taxon>Rhodobacterales</taxon>
        <taxon>Paracoccaceae</taxon>
        <taxon>Pseudooceanicola</taxon>
    </lineage>
</organism>
<evidence type="ECO:0000259" key="4">
    <source>
        <dbReference type="Pfam" id="PF02775"/>
    </source>
</evidence>
<dbReference type="PROSITE" id="PS00187">
    <property type="entry name" value="TPP_ENZYMES"/>
    <property type="match status" value="1"/>
</dbReference>
<dbReference type="SUPFAM" id="SSF52518">
    <property type="entry name" value="Thiamin diphosphate-binding fold (THDP-binding)"/>
    <property type="match status" value="2"/>
</dbReference>
<name>A0A1X7A9T0_9RHOB</name>
<evidence type="ECO:0000313" key="6">
    <source>
        <dbReference type="EMBL" id="SLN73529.1"/>
    </source>
</evidence>
<dbReference type="CDD" id="cd07035">
    <property type="entry name" value="TPP_PYR_POX_like"/>
    <property type="match status" value="1"/>
</dbReference>
<gene>
    <name evidence="6" type="primary">ilvX</name>
    <name evidence="6" type="ORF">PSM7751_04055</name>
</gene>
<feature type="domain" description="Thiamine pyrophosphate enzyme N-terminal TPP-binding" evidence="5">
    <location>
        <begin position="4"/>
        <end position="108"/>
    </location>
</feature>
<dbReference type="EC" id="2.2.1.6" evidence="6"/>
<dbReference type="InterPro" id="IPR045229">
    <property type="entry name" value="TPP_enz"/>
</dbReference>
<keyword evidence="7" id="KW-1185">Reference proteome</keyword>
<sequence>MEQNGADLVVRTLVENGVRMCFANPGTTEMHMLAALGRTEGMALSLCLFEGVATGAADGYARMTGAPAAVLLHLGPGFANGMANLHNARKAETPLFNIVGEHATYHLAYDAPLTADIEGMAASVSAAVATPQTPGEVAGATAHLLSEVSTGGVATLIVPNDVAWLPAEGAPVAALPKARPSHDEAKLADALATLSAPGAALVIGAPCITRRMAELAEAIARKTGAKVLAEAAVARMQRGGGTPPLARIPFHVDPATEALKEARAAVLCGAREPVAFFAYPGRPSKLLPEGAAVLPLCAPGGEVEATLEVLAAALGAEVTPYTQSEVEAADPEAAIDAEVLGRSVARTLPTGAIVVDESITNGGHMFPMCAEAPSHDWINNRGGSIGYSMPVALGASTACPDRKVLCVTGDGSAFYTLQALWSMARDKRDVTVLVLANRSYRILANETSKIGAGAPIDETQPLMSLEDPAPDWVKLAEGQGVVAERVATAGALQAALEAAMSSTGPRLIEVAM</sequence>
<proteinExistence type="inferred from homology"/>
<dbReference type="InterPro" id="IPR011766">
    <property type="entry name" value="TPP_enzyme_TPP-bd"/>
</dbReference>
<dbReference type="CDD" id="cd02002">
    <property type="entry name" value="TPP_BFDC"/>
    <property type="match status" value="1"/>
</dbReference>
<dbReference type="Pfam" id="PF02775">
    <property type="entry name" value="TPP_enzyme_C"/>
    <property type="match status" value="1"/>
</dbReference>
<dbReference type="GO" id="GO:0000287">
    <property type="term" value="F:magnesium ion binding"/>
    <property type="evidence" value="ECO:0007669"/>
    <property type="project" value="InterPro"/>
</dbReference>
<dbReference type="NCBIfam" id="NF005760">
    <property type="entry name" value="PRK07586.1"/>
    <property type="match status" value="1"/>
</dbReference>
<dbReference type="RefSeq" id="WP_085890063.1">
    <property type="nucleotide sequence ID" value="NZ_FWFN01000010.1"/>
</dbReference>
<dbReference type="EMBL" id="FWFN01000010">
    <property type="protein sequence ID" value="SLN73529.1"/>
    <property type="molecule type" value="Genomic_DNA"/>
</dbReference>
<dbReference type="GO" id="GO:0003984">
    <property type="term" value="F:acetolactate synthase activity"/>
    <property type="evidence" value="ECO:0007669"/>
    <property type="project" value="UniProtKB-EC"/>
</dbReference>
<protein>
    <submittedName>
        <fullName evidence="6">Putative acetolactate synthase large subunit IlvX</fullName>
        <ecNumber evidence="6">2.2.1.6</ecNumber>
    </submittedName>
</protein>
<dbReference type="InterPro" id="IPR029061">
    <property type="entry name" value="THDP-binding"/>
</dbReference>
<evidence type="ECO:0000313" key="7">
    <source>
        <dbReference type="Proteomes" id="UP000193963"/>
    </source>
</evidence>
<dbReference type="PANTHER" id="PTHR18968">
    <property type="entry name" value="THIAMINE PYROPHOSPHATE ENZYMES"/>
    <property type="match status" value="1"/>
</dbReference>
<dbReference type="GO" id="GO:0044281">
    <property type="term" value="P:small molecule metabolic process"/>
    <property type="evidence" value="ECO:0007669"/>
    <property type="project" value="UniProtKB-ARBA"/>
</dbReference>
<dbReference type="AlphaFoldDB" id="A0A1X7A9T0"/>
<keyword evidence="2 6" id="KW-0808">Transferase</keyword>
<dbReference type="InterPro" id="IPR000399">
    <property type="entry name" value="TPP-bd_CS"/>
</dbReference>
<evidence type="ECO:0000256" key="2">
    <source>
        <dbReference type="ARBA" id="ARBA00022679"/>
    </source>
</evidence>
<dbReference type="GO" id="GO:0030976">
    <property type="term" value="F:thiamine pyrophosphate binding"/>
    <property type="evidence" value="ECO:0007669"/>
    <property type="project" value="InterPro"/>
</dbReference>
<dbReference type="Pfam" id="PF02776">
    <property type="entry name" value="TPP_enzyme_N"/>
    <property type="match status" value="1"/>
</dbReference>
<dbReference type="Proteomes" id="UP000193963">
    <property type="component" value="Unassembled WGS sequence"/>
</dbReference>
<evidence type="ECO:0000256" key="1">
    <source>
        <dbReference type="ARBA" id="ARBA00007812"/>
    </source>
</evidence>
<dbReference type="OrthoDB" id="9773408at2"/>
<evidence type="ECO:0000256" key="3">
    <source>
        <dbReference type="ARBA" id="ARBA00023052"/>
    </source>
</evidence>
<dbReference type="InterPro" id="IPR012001">
    <property type="entry name" value="Thiamin_PyroP_enz_TPP-bd_dom"/>
</dbReference>
<dbReference type="PANTHER" id="PTHR18968:SF86">
    <property type="entry name" value="ACETOLACTATE SYNTHASE LARGE SUBUNIT ILVX-RELATED"/>
    <property type="match status" value="1"/>
</dbReference>
<reference evidence="6 7" key="1">
    <citation type="submission" date="2017-03" db="EMBL/GenBank/DDBJ databases">
        <authorList>
            <person name="Afonso C.L."/>
            <person name="Miller P.J."/>
            <person name="Scott M.A."/>
            <person name="Spackman E."/>
            <person name="Goraichik I."/>
            <person name="Dimitrov K.M."/>
            <person name="Suarez D.L."/>
            <person name="Swayne D.E."/>
        </authorList>
    </citation>
    <scope>NUCLEOTIDE SEQUENCE [LARGE SCALE GENOMIC DNA]</scope>
    <source>
        <strain evidence="6 7">CECT 7751</strain>
    </source>
</reference>
<dbReference type="Gene3D" id="3.40.50.970">
    <property type="match status" value="2"/>
</dbReference>
<evidence type="ECO:0000259" key="5">
    <source>
        <dbReference type="Pfam" id="PF02776"/>
    </source>
</evidence>
<dbReference type="GO" id="GO:0050660">
    <property type="term" value="F:flavin adenine dinucleotide binding"/>
    <property type="evidence" value="ECO:0007669"/>
    <property type="project" value="TreeGrafter"/>
</dbReference>
<accession>A0A1X7A9T0</accession>
<keyword evidence="3" id="KW-0786">Thiamine pyrophosphate</keyword>